<evidence type="ECO:0000313" key="2">
    <source>
        <dbReference type="EMBL" id="MBC6993168.1"/>
    </source>
</evidence>
<keyword evidence="1" id="KW-0472">Membrane</keyword>
<accession>A0A923PL22</accession>
<feature type="transmembrane region" description="Helical" evidence="1">
    <location>
        <begin position="12"/>
        <end position="30"/>
    </location>
</feature>
<keyword evidence="1" id="KW-0812">Transmembrane</keyword>
<evidence type="ECO:0000256" key="1">
    <source>
        <dbReference type="SAM" id="Phobius"/>
    </source>
</evidence>
<organism evidence="2 3">
    <name type="scientific">Neolewinella lacunae</name>
    <dbReference type="NCBI Taxonomy" id="1517758"/>
    <lineage>
        <taxon>Bacteria</taxon>
        <taxon>Pseudomonadati</taxon>
        <taxon>Bacteroidota</taxon>
        <taxon>Saprospiria</taxon>
        <taxon>Saprospirales</taxon>
        <taxon>Lewinellaceae</taxon>
        <taxon>Neolewinella</taxon>
    </lineage>
</organism>
<proteinExistence type="predicted"/>
<dbReference type="AlphaFoldDB" id="A0A923PL22"/>
<dbReference type="RefSeq" id="WP_187465290.1">
    <property type="nucleotide sequence ID" value="NZ_JACSIT010000053.1"/>
</dbReference>
<keyword evidence="1" id="KW-1133">Transmembrane helix</keyword>
<feature type="transmembrane region" description="Helical" evidence="1">
    <location>
        <begin position="36"/>
        <end position="53"/>
    </location>
</feature>
<name>A0A923PL22_9BACT</name>
<evidence type="ECO:0000313" key="3">
    <source>
        <dbReference type="Proteomes" id="UP000650081"/>
    </source>
</evidence>
<protein>
    <submittedName>
        <fullName evidence="2">Uncharacterized protein</fullName>
    </submittedName>
</protein>
<sequence length="152" mass="17371">MTTISSNLKNLWWFSTVLTLIIAPLLVSIYDGRKGWAYIVLIGYVSIIIKTCFNRIAYEIQLNELTLTASIMRGPFRIDTETYPISELRIWHRLDSVSDGGTVDKRLDISNDQGTLLFYLTTSLGAWDEDKILVVKQHIMESTKPAVTRKED</sequence>
<reference evidence="2" key="1">
    <citation type="submission" date="2020-08" db="EMBL/GenBank/DDBJ databases">
        <title>Lewinella bacteria from marine environments.</title>
        <authorList>
            <person name="Zhong Y."/>
        </authorList>
    </citation>
    <scope>NUCLEOTIDE SEQUENCE</scope>
    <source>
        <strain evidence="2">KCTC 42187</strain>
    </source>
</reference>
<keyword evidence="3" id="KW-1185">Reference proteome</keyword>
<dbReference type="Proteomes" id="UP000650081">
    <property type="component" value="Unassembled WGS sequence"/>
</dbReference>
<gene>
    <name evidence="2" type="ORF">H9S92_03275</name>
</gene>
<dbReference type="EMBL" id="JACSIT010000053">
    <property type="protein sequence ID" value="MBC6993168.1"/>
    <property type="molecule type" value="Genomic_DNA"/>
</dbReference>
<comment type="caution">
    <text evidence="2">The sequence shown here is derived from an EMBL/GenBank/DDBJ whole genome shotgun (WGS) entry which is preliminary data.</text>
</comment>